<organism evidence="2 3">
    <name type="scientific">Sapajus apella</name>
    <name type="common">Brown-capped capuchin</name>
    <name type="synonym">Cebus apella</name>
    <dbReference type="NCBI Taxonomy" id="9515"/>
    <lineage>
        <taxon>Eukaryota</taxon>
        <taxon>Metazoa</taxon>
        <taxon>Chordata</taxon>
        <taxon>Craniata</taxon>
        <taxon>Vertebrata</taxon>
        <taxon>Euteleostomi</taxon>
        <taxon>Mammalia</taxon>
        <taxon>Eutheria</taxon>
        <taxon>Euarchontoglires</taxon>
        <taxon>Primates</taxon>
        <taxon>Haplorrhini</taxon>
        <taxon>Platyrrhini</taxon>
        <taxon>Cebidae</taxon>
        <taxon>Cebinae</taxon>
        <taxon>Sapajus</taxon>
    </lineage>
</organism>
<evidence type="ECO:0000256" key="1">
    <source>
        <dbReference type="RuleBase" id="RU369123"/>
    </source>
</evidence>
<name>A0A6J3J614_SAPAP</name>
<dbReference type="RefSeq" id="XP_032150306.1">
    <property type="nucleotide sequence ID" value="XM_032294415.1"/>
</dbReference>
<proteinExistence type="inferred from homology"/>
<dbReference type="GO" id="GO:0008047">
    <property type="term" value="F:enzyme activator activity"/>
    <property type="evidence" value="ECO:0007669"/>
    <property type="project" value="UniProtKB-UniRule"/>
</dbReference>
<dbReference type="PRINTS" id="PR00488">
    <property type="entry name" value="5LPOXGNASEAP"/>
</dbReference>
<dbReference type="GO" id="GO:0005789">
    <property type="term" value="C:endoplasmic reticulum membrane"/>
    <property type="evidence" value="ECO:0007669"/>
    <property type="project" value="UniProtKB-UniRule"/>
</dbReference>
<dbReference type="InterPro" id="IPR023352">
    <property type="entry name" value="MAPEG-like_dom_sf"/>
</dbReference>
<comment type="similarity">
    <text evidence="1">Belongs to the MAPEG family.</text>
</comment>
<accession>A0A6J3J614</accession>
<keyword evidence="1" id="KW-0472">Membrane</keyword>
<comment type="subunit">
    <text evidence="1">Homotrimer.</text>
</comment>
<dbReference type="CTD" id="241"/>
<keyword evidence="1" id="KW-0812">Transmembrane</keyword>
<sequence>MDQETVGNVVLLAIVTLISVVQNGFFAHKVEHESRTQNGRSFQRTGTLAFERVYTAKWQLAAPSYWVDASGIMNGIYASGMTPELCRCVPHFPCCALDCGATLQPSSRCLCWTDVLVCEAKVLCWLPRRENAEHPWLHIWETHHILPVPHVPRRHIQLLPHLLFRK</sequence>
<reference evidence="3" key="1">
    <citation type="submission" date="2025-08" db="UniProtKB">
        <authorList>
            <consortium name="RefSeq"/>
        </authorList>
    </citation>
    <scope>IDENTIFICATION</scope>
    <source>
        <tissue evidence="3">Blood</tissue>
    </source>
</reference>
<comment type="caution">
    <text evidence="1">Lacks conserved residue(s) required for the propagation of feature annotation.</text>
</comment>
<dbReference type="InterPro" id="IPR001446">
    <property type="entry name" value="5_LipOase_AP"/>
</dbReference>
<gene>
    <name evidence="3" type="primary">ALOX5AP</name>
</gene>
<evidence type="ECO:0000313" key="3">
    <source>
        <dbReference type="RefSeq" id="XP_032150306.1"/>
    </source>
</evidence>
<keyword evidence="1" id="KW-0434">Leukotriene biosynthesis</keyword>
<dbReference type="Proteomes" id="UP000504640">
    <property type="component" value="Unplaced"/>
</dbReference>
<dbReference type="GO" id="GO:0019370">
    <property type="term" value="P:leukotriene biosynthetic process"/>
    <property type="evidence" value="ECO:0007669"/>
    <property type="project" value="UniProtKB-UniRule"/>
</dbReference>
<keyword evidence="1" id="KW-0256">Endoplasmic reticulum</keyword>
<protein>
    <submittedName>
        <fullName evidence="3">Arachidonate 5-lipoxygenase-activating protein isoform X1</fullName>
    </submittedName>
</protein>
<feature type="transmembrane region" description="Helical" evidence="1">
    <location>
        <begin position="6"/>
        <end position="26"/>
    </location>
</feature>
<dbReference type="GeneID" id="116562280"/>
<keyword evidence="2" id="KW-1185">Reference proteome</keyword>
<evidence type="ECO:0000313" key="2">
    <source>
        <dbReference type="Proteomes" id="UP000504640"/>
    </source>
</evidence>
<dbReference type="Gene3D" id="1.20.120.550">
    <property type="entry name" value="Membrane associated eicosanoid/glutathione metabolism-like domain"/>
    <property type="match status" value="1"/>
</dbReference>
<keyword evidence="1" id="KW-1133">Transmembrane helix</keyword>
<dbReference type="AlphaFoldDB" id="A0A6J3J614"/>
<dbReference type="SUPFAM" id="SSF161084">
    <property type="entry name" value="MAPEG domain-like"/>
    <property type="match status" value="1"/>
</dbReference>